<dbReference type="InterPro" id="IPR046540">
    <property type="entry name" value="DMFA2_C"/>
</dbReference>
<evidence type="ECO:0000313" key="3">
    <source>
        <dbReference type="Proteomes" id="UP001619911"/>
    </source>
</evidence>
<keyword evidence="3" id="KW-1185">Reference proteome</keyword>
<dbReference type="SUPFAM" id="SSF52317">
    <property type="entry name" value="Class I glutamine amidotransferase-like"/>
    <property type="match status" value="1"/>
</dbReference>
<dbReference type="RefSeq" id="WP_404315752.1">
    <property type="nucleotide sequence ID" value="NZ_JAUIYO010000003.1"/>
</dbReference>
<evidence type="ECO:0000259" key="1">
    <source>
        <dbReference type="Pfam" id="PF20254"/>
    </source>
</evidence>
<dbReference type="Pfam" id="PF20254">
    <property type="entry name" value="DMFA2_C"/>
    <property type="match status" value="1"/>
</dbReference>
<proteinExistence type="predicted"/>
<evidence type="ECO:0000313" key="2">
    <source>
        <dbReference type="EMBL" id="MFK2825301.1"/>
    </source>
</evidence>
<protein>
    <submittedName>
        <fullName evidence="2">N,N-dimethylformamidase</fullName>
    </submittedName>
</protein>
<dbReference type="InterPro" id="IPR013320">
    <property type="entry name" value="ConA-like_dom_sf"/>
</dbReference>
<dbReference type="Gene3D" id="2.60.120.200">
    <property type="match status" value="1"/>
</dbReference>
<comment type="caution">
    <text evidence="2">The sequence shown here is derived from an EMBL/GenBank/DDBJ whole genome shotgun (WGS) entry which is preliminary data.</text>
</comment>
<gene>
    <name evidence="2" type="ORF">QYG89_06325</name>
</gene>
<feature type="domain" description="N,N-dimethylformamidase beta subunit-like C-terminal" evidence="1">
    <location>
        <begin position="300"/>
        <end position="734"/>
    </location>
</feature>
<name>A0ABW8I721_9BACI</name>
<sequence length="765" mass="85372">MKITGYTDRLSVQPGENIKFMVNSHYKTYKAEIVRLIHGDSNPEGPGVKMEKVNADVNKEYNGRRQEIHMGSYIKFDAHPLFATVDSFSLQAMIYPTTPELGTQGILTKWSPAANTGYGLFIDDKGCLALWIGDEKGNVEKISTNQPLIAGCWYFVGGSFDKKSGKIAIFQEAVISKTNGKFSLPYEAEKQNVSNERKVNIQPFADNNAPFLIASVIEKQPDGKHKVINRYNGKIDRPRVACAALSKEEMSAWIDQPSGKDLIAAWDFSAGITKKGFKEIEKIHDISPNKIHGVAVNHPTRAVTGYNWTSEEQNFVHAPEQYGAIHFHDDDMTDAKWDVDFEWKVPDDLKSGVYAAHVHCGDDADHITFFVRPKKGQPTAKTALIIPTASYLAYANNRFQDIPLAQLMFGRAPVVQQEDMYLGEHAEYGLSTYDHHNDGTGVCFSSSLRPILNMRPKYRHNLSPSLWQFNADLHLVDWLTEKGFEFDVITDQDLHFEGAELLNQYKVAITGSHPEYYSGPMLDAVEDFQAQGGRFMYMGSNGFYWVVTFDPENPSLMEVRKNYGNQGWKSKPGEIHLSLTGEQGSIWKHRGRAPQKICGVGYMAEGFEVSSYYRRTEESGAPELAWIFEGIAKDEKLGDFGLVGGGAAGLELDIYDEELGTPSHAVILASSEGHTSVYMPVAEELYFNIPGLSGEENPRVRADMVFYHTPNGGAVFSTASIAYCGSLSHNNYDNNISRLTENVLKNFLLDQPLPGAEKQQVLTKN</sequence>
<reference evidence="2 3" key="1">
    <citation type="submission" date="2023-07" db="EMBL/GenBank/DDBJ databases">
        <title>Bacillus lucianemedeirus sp. nov, a new species isolated from an immunobiological production facility.</title>
        <authorList>
            <person name="Costa L.V."/>
            <person name="Miranda R.V.S.L."/>
            <person name="Brandao M.L.L."/>
            <person name="Reis C.M.F."/>
            <person name="Frazao A.M."/>
            <person name="Cruz F.V."/>
            <person name="Baio P.V.P."/>
            <person name="Veras J.F.C."/>
            <person name="Ramos J.N."/>
            <person name="Vieira V."/>
        </authorList>
    </citation>
    <scope>NUCLEOTIDE SEQUENCE [LARGE SCALE GENOMIC DNA]</scope>
    <source>
        <strain evidence="2 3">B190/17</strain>
    </source>
</reference>
<organism evidence="2 3">
    <name type="scientific">Bacillus lumedeiriae</name>
    <dbReference type="NCBI Taxonomy" id="3058829"/>
    <lineage>
        <taxon>Bacteria</taxon>
        <taxon>Bacillati</taxon>
        <taxon>Bacillota</taxon>
        <taxon>Bacilli</taxon>
        <taxon>Bacillales</taxon>
        <taxon>Bacillaceae</taxon>
        <taxon>Bacillus</taxon>
    </lineage>
</organism>
<dbReference type="Proteomes" id="UP001619911">
    <property type="component" value="Unassembled WGS sequence"/>
</dbReference>
<dbReference type="EMBL" id="JAUIYO010000003">
    <property type="protein sequence ID" value="MFK2825301.1"/>
    <property type="molecule type" value="Genomic_DNA"/>
</dbReference>
<accession>A0ABW8I721</accession>
<dbReference type="SUPFAM" id="SSF49899">
    <property type="entry name" value="Concanavalin A-like lectins/glucanases"/>
    <property type="match status" value="1"/>
</dbReference>
<dbReference type="InterPro" id="IPR029062">
    <property type="entry name" value="Class_I_gatase-like"/>
</dbReference>